<feature type="region of interest" description="Disordered" evidence="1">
    <location>
        <begin position="714"/>
        <end position="740"/>
    </location>
</feature>
<comment type="caution">
    <text evidence="4">The sequence shown here is derived from an EMBL/GenBank/DDBJ whole genome shotgun (WGS) entry which is preliminary data.</text>
</comment>
<organism evidence="4 5">
    <name type="scientific">Phytophthora fragariaefolia</name>
    <dbReference type="NCBI Taxonomy" id="1490495"/>
    <lineage>
        <taxon>Eukaryota</taxon>
        <taxon>Sar</taxon>
        <taxon>Stramenopiles</taxon>
        <taxon>Oomycota</taxon>
        <taxon>Peronosporomycetes</taxon>
        <taxon>Peronosporales</taxon>
        <taxon>Peronosporaceae</taxon>
        <taxon>Phytophthora</taxon>
    </lineage>
</organism>
<dbReference type="EMBL" id="BSXT01003471">
    <property type="protein sequence ID" value="GMF54290.1"/>
    <property type="molecule type" value="Genomic_DNA"/>
</dbReference>
<protein>
    <submittedName>
        <fullName evidence="4">Unnamed protein product</fullName>
    </submittedName>
</protein>
<evidence type="ECO:0000259" key="2">
    <source>
        <dbReference type="Pfam" id="PF10551"/>
    </source>
</evidence>
<dbReference type="Pfam" id="PF10551">
    <property type="entry name" value="MULE"/>
    <property type="match status" value="1"/>
</dbReference>
<sequence length="740" mass="81998">MPVVFCVCSTEVIVTGGICGSGEAEEARTGVEVASDRGRGGSTAVKRGRGRPGVSCVLGHDVHGGDAAQRAVDEGHGTKSGAGIDNYRSVTKEKSNDWQELLDCDKSEDIEIDDEADQYEEYDLMELLPTSLAEVEAIRNMRFEPSVSIDALPELYQHGDGSNVTYLRPEYKHIFGLSASSLAKPFTMDELMKFLSITFFIALNVKDEYANYWGSQPEDNIFSGSTTSLDSVLTLNPCKLLQSCPSFNVSPRTMAKDAAALIRPLLNLLKMTGDKYIAVRRNVALDEASVACRSRQGRHMIVFNPTKPTGKYHFRLYMVCCSSFRVSQNYRLHCKCSDITDRLKGDFGTEQVQALGEELEEVSKIRHFVLEVMRSLFGTNRIVNMDNYYASVQRSMITASWCDGNIVNMVSNADPSTVAAVTRTVGSQAQEYAAPTCAKALSQSITASVERQVPATAFLVLQWSTKATVFTASAPSSRPALRTTSAPVIELTISGIWTSRPRSPTPLLELRALHRRHVQDGASPVHAMFTQCLIVMVKDPGVDVYVPAMYVLLDSKQQDVYWNAFNYVIIQTGRLLEPAIVTCDFERGLMNAVTDQFPLVKIVGCLFHWKQVLRRKMIELRIPQDQIAAALTPGVLDILTIIPVDQIADKVPTSGMSKGMTTAGVDLQNRTNNPLESYNRAFGDRFSVKHPSLLSFVETAKEEATRFVQLIDDVKQNRRDPPRHAQSVEPRVPNNFDQFE</sequence>
<dbReference type="Pfam" id="PF13843">
    <property type="entry name" value="DDE_Tnp_1_7"/>
    <property type="match status" value="1"/>
</dbReference>
<gene>
    <name evidence="4" type="ORF">Pfra01_002262200</name>
</gene>
<feature type="compositionally biased region" description="Basic and acidic residues" evidence="1">
    <location>
        <begin position="714"/>
        <end position="723"/>
    </location>
</feature>
<dbReference type="Proteomes" id="UP001165121">
    <property type="component" value="Unassembled WGS sequence"/>
</dbReference>
<reference evidence="4" key="1">
    <citation type="submission" date="2023-04" db="EMBL/GenBank/DDBJ databases">
        <title>Phytophthora fragariaefolia NBRC 109709.</title>
        <authorList>
            <person name="Ichikawa N."/>
            <person name="Sato H."/>
            <person name="Tonouchi N."/>
        </authorList>
    </citation>
    <scope>NUCLEOTIDE SEQUENCE</scope>
    <source>
        <strain evidence="4">NBRC 109709</strain>
    </source>
</reference>
<keyword evidence="5" id="KW-1185">Reference proteome</keyword>
<dbReference type="PANTHER" id="PTHR46599:SF3">
    <property type="entry name" value="PIGGYBAC TRANSPOSABLE ELEMENT-DERIVED PROTEIN 4"/>
    <property type="match status" value="1"/>
</dbReference>
<dbReference type="AlphaFoldDB" id="A0A9W7D2R8"/>
<dbReference type="InterPro" id="IPR018289">
    <property type="entry name" value="MULE_transposase_dom"/>
</dbReference>
<accession>A0A9W7D2R8</accession>
<dbReference type="PANTHER" id="PTHR46599">
    <property type="entry name" value="PIGGYBAC TRANSPOSABLE ELEMENT-DERIVED PROTEIN 4"/>
    <property type="match status" value="1"/>
</dbReference>
<feature type="region of interest" description="Disordered" evidence="1">
    <location>
        <begin position="30"/>
        <end position="50"/>
    </location>
</feature>
<evidence type="ECO:0000259" key="3">
    <source>
        <dbReference type="Pfam" id="PF13843"/>
    </source>
</evidence>
<feature type="domain" description="PiggyBac transposable element-derived protein" evidence="3">
    <location>
        <begin position="183"/>
        <end position="393"/>
    </location>
</feature>
<name>A0A9W7D2R8_9STRA</name>
<proteinExistence type="predicted"/>
<feature type="domain" description="MULE transposase" evidence="2">
    <location>
        <begin position="545"/>
        <end position="610"/>
    </location>
</feature>
<evidence type="ECO:0000313" key="4">
    <source>
        <dbReference type="EMBL" id="GMF54290.1"/>
    </source>
</evidence>
<dbReference type="OrthoDB" id="123873at2759"/>
<dbReference type="InterPro" id="IPR029526">
    <property type="entry name" value="PGBD"/>
</dbReference>
<evidence type="ECO:0000256" key="1">
    <source>
        <dbReference type="SAM" id="MobiDB-lite"/>
    </source>
</evidence>
<feature type="compositionally biased region" description="Basic and acidic residues" evidence="1">
    <location>
        <begin position="30"/>
        <end position="39"/>
    </location>
</feature>
<evidence type="ECO:0000313" key="5">
    <source>
        <dbReference type="Proteomes" id="UP001165121"/>
    </source>
</evidence>